<dbReference type="GO" id="GO:0004803">
    <property type="term" value="F:transposase activity"/>
    <property type="evidence" value="ECO:0007669"/>
    <property type="project" value="InterPro"/>
</dbReference>
<dbReference type="Proteomes" id="UP000045039">
    <property type="component" value="Unassembled WGS sequence"/>
</dbReference>
<evidence type="ECO:0000313" key="2">
    <source>
        <dbReference type="Proteomes" id="UP000045039"/>
    </source>
</evidence>
<accession>A0A9P1RDT4</accession>
<dbReference type="Pfam" id="PF01527">
    <property type="entry name" value="HTH_Tnp_1"/>
    <property type="match status" value="1"/>
</dbReference>
<gene>
    <name evidence="1" type="ORF">PAERUG_P19_London_7_VIM_2_05_10_05942</name>
</gene>
<dbReference type="EMBL" id="CVVU01000252">
    <property type="protein sequence ID" value="CRP90203.1"/>
    <property type="molecule type" value="Genomic_DNA"/>
</dbReference>
<sequence>MSKQRRTFSAEFKREAAPLVLDQGYSHIDACRSLGRPCAVG</sequence>
<dbReference type="InterPro" id="IPR002514">
    <property type="entry name" value="Transposase_8"/>
</dbReference>
<name>A0A9P1RDT4_PSEAI</name>
<evidence type="ECO:0008006" key="3">
    <source>
        <dbReference type="Google" id="ProtNLM"/>
    </source>
</evidence>
<proteinExistence type="predicted"/>
<comment type="caution">
    <text evidence="1">The sequence shown here is derived from an EMBL/GenBank/DDBJ whole genome shotgun (WGS) entry which is preliminary data.</text>
</comment>
<dbReference type="GO" id="GO:0006313">
    <property type="term" value="P:DNA transposition"/>
    <property type="evidence" value="ECO:0007669"/>
    <property type="project" value="InterPro"/>
</dbReference>
<organism evidence="1 2">
    <name type="scientific">Pseudomonas aeruginosa</name>
    <dbReference type="NCBI Taxonomy" id="287"/>
    <lineage>
        <taxon>Bacteria</taxon>
        <taxon>Pseudomonadati</taxon>
        <taxon>Pseudomonadota</taxon>
        <taxon>Gammaproteobacteria</taxon>
        <taxon>Pseudomonadales</taxon>
        <taxon>Pseudomonadaceae</taxon>
        <taxon>Pseudomonas</taxon>
    </lineage>
</organism>
<evidence type="ECO:0000313" key="1">
    <source>
        <dbReference type="EMBL" id="CRP90203.1"/>
    </source>
</evidence>
<dbReference type="AlphaFoldDB" id="A0A9P1RDT4"/>
<dbReference type="GO" id="GO:0003677">
    <property type="term" value="F:DNA binding"/>
    <property type="evidence" value="ECO:0007669"/>
    <property type="project" value="InterPro"/>
</dbReference>
<protein>
    <recommendedName>
        <fullName evidence="3">Transposase</fullName>
    </recommendedName>
</protein>
<reference evidence="2" key="1">
    <citation type="submission" date="2015-06" db="EMBL/GenBank/DDBJ databases">
        <authorList>
            <person name="Radhakrishnan Rajesh"/>
            <person name="Underwood Anthony"/>
            <person name="Al-Shahib Ali"/>
        </authorList>
    </citation>
    <scope>NUCLEOTIDE SEQUENCE [LARGE SCALE GENOMIC DNA]</scope>
    <source>
        <strain evidence="2">P19_London_7_VIM_2_05_10</strain>
    </source>
</reference>